<protein>
    <submittedName>
        <fullName evidence="1">Uncharacterized protein</fullName>
    </submittedName>
</protein>
<keyword evidence="2" id="KW-1185">Reference proteome</keyword>
<reference evidence="1" key="1">
    <citation type="submission" date="2021-03" db="EMBL/GenBank/DDBJ databases">
        <authorList>
            <person name="Bekaert M."/>
        </authorList>
    </citation>
    <scope>NUCLEOTIDE SEQUENCE</scope>
</reference>
<organism evidence="1 2">
    <name type="scientific">Mytilus edulis</name>
    <name type="common">Blue mussel</name>
    <dbReference type="NCBI Taxonomy" id="6550"/>
    <lineage>
        <taxon>Eukaryota</taxon>
        <taxon>Metazoa</taxon>
        <taxon>Spiralia</taxon>
        <taxon>Lophotrochozoa</taxon>
        <taxon>Mollusca</taxon>
        <taxon>Bivalvia</taxon>
        <taxon>Autobranchia</taxon>
        <taxon>Pteriomorphia</taxon>
        <taxon>Mytilida</taxon>
        <taxon>Mytiloidea</taxon>
        <taxon>Mytilidae</taxon>
        <taxon>Mytilinae</taxon>
        <taxon>Mytilus</taxon>
    </lineage>
</organism>
<evidence type="ECO:0000313" key="2">
    <source>
        <dbReference type="Proteomes" id="UP000683360"/>
    </source>
</evidence>
<sequence length="378" mass="44305">MFVMAEEDIIASEKNQYQSFGIVIPDDLLQQYIERWFDDLTKSKCVEATFNKNRSLTNVNFRNAVRTHMRQITEDDVASIIQTTTEDFVNLMFVLTDEDIKENTENRYECYGIIIPDGLLQDYIQRWFDDLTKAHSVVDVIDKNRPLVNDIFRSAIRAHMKQLTTENIASIIQTTNENFLNLMFVMADDDIKENAENGHTGSNDFLNRMFVMTEDDIKGNSENRYECFGIVIPDDLYILQQYVARWFHSVTESISVKEYMDRNRPLLDATFRTALCTHMRQLDNEVIRTLIQTGTSDFFNTMFVLSENDIVNDNGEYRFECFGIVIPDDMLQQYMDRWLDCMTKTDSVMEFVGVNRSSMNIILQTEWEAYMNQMDSDK</sequence>
<dbReference type="AlphaFoldDB" id="A0A8S3QNM9"/>
<comment type="caution">
    <text evidence="1">The sequence shown here is derived from an EMBL/GenBank/DDBJ whole genome shotgun (WGS) entry which is preliminary data.</text>
</comment>
<dbReference type="EMBL" id="CAJPWZ010000675">
    <property type="protein sequence ID" value="CAG2198305.1"/>
    <property type="molecule type" value="Genomic_DNA"/>
</dbReference>
<proteinExistence type="predicted"/>
<gene>
    <name evidence="1" type="ORF">MEDL_13092</name>
</gene>
<name>A0A8S3QNM9_MYTED</name>
<dbReference type="OrthoDB" id="6196156at2759"/>
<dbReference type="Proteomes" id="UP000683360">
    <property type="component" value="Unassembled WGS sequence"/>
</dbReference>
<evidence type="ECO:0000313" key="1">
    <source>
        <dbReference type="EMBL" id="CAG2198305.1"/>
    </source>
</evidence>
<accession>A0A8S3QNM9</accession>